<feature type="domain" description="Helicase ATP-binding" evidence="13">
    <location>
        <begin position="235"/>
        <end position="401"/>
    </location>
</feature>
<evidence type="ECO:0000256" key="7">
    <source>
        <dbReference type="ARBA" id="ARBA00022833"/>
    </source>
</evidence>
<keyword evidence="10 12" id="KW-0413">Isomerase</keyword>
<dbReference type="SUPFAM" id="SSF52540">
    <property type="entry name" value="P-loop containing nucleoside triphosphate hydrolases"/>
    <property type="match status" value="1"/>
</dbReference>
<dbReference type="GO" id="GO:1990077">
    <property type="term" value="C:primosome complex"/>
    <property type="evidence" value="ECO:0007669"/>
    <property type="project" value="UniProtKB-UniRule"/>
</dbReference>
<dbReference type="InterPro" id="IPR042115">
    <property type="entry name" value="PriA_3primeBD_sf"/>
</dbReference>
<feature type="binding site" evidence="12">
    <location>
        <position position="489"/>
    </location>
    <ligand>
        <name>Zn(2+)</name>
        <dbReference type="ChEBI" id="CHEBI:29105"/>
        <label>2</label>
    </ligand>
</feature>
<evidence type="ECO:0000256" key="11">
    <source>
        <dbReference type="ARBA" id="ARBA00048988"/>
    </source>
</evidence>
<dbReference type="InterPro" id="IPR027417">
    <property type="entry name" value="P-loop_NTPase"/>
</dbReference>
<dbReference type="Pfam" id="PF17764">
    <property type="entry name" value="PriA_3primeBD"/>
    <property type="match status" value="1"/>
</dbReference>
<dbReference type="Pfam" id="PF18074">
    <property type="entry name" value="PriA_C"/>
    <property type="match status" value="1"/>
</dbReference>
<keyword evidence="7 12" id="KW-0862">Zinc</keyword>
<feature type="binding site" evidence="12">
    <location>
        <position position="471"/>
    </location>
    <ligand>
        <name>Zn(2+)</name>
        <dbReference type="ChEBI" id="CHEBI:29105"/>
        <label>2</label>
    </ligand>
</feature>
<comment type="catalytic activity">
    <reaction evidence="11 12">
        <text>ATP + H2O = ADP + phosphate + H(+)</text>
        <dbReference type="Rhea" id="RHEA:13065"/>
        <dbReference type="ChEBI" id="CHEBI:15377"/>
        <dbReference type="ChEBI" id="CHEBI:15378"/>
        <dbReference type="ChEBI" id="CHEBI:30616"/>
        <dbReference type="ChEBI" id="CHEBI:43474"/>
        <dbReference type="ChEBI" id="CHEBI:456216"/>
        <dbReference type="EC" id="5.6.2.4"/>
    </reaction>
</comment>
<dbReference type="STRING" id="316067.Geob_1312"/>
<dbReference type="GO" id="GO:0006302">
    <property type="term" value="P:double-strand break repair"/>
    <property type="evidence" value="ECO:0007669"/>
    <property type="project" value="InterPro"/>
</dbReference>
<dbReference type="Pfam" id="PF00270">
    <property type="entry name" value="DEAD"/>
    <property type="match status" value="1"/>
</dbReference>
<dbReference type="HAMAP" id="MF_00983">
    <property type="entry name" value="PriA"/>
    <property type="match status" value="1"/>
</dbReference>
<keyword evidence="3 12" id="KW-0479">Metal-binding</keyword>
<dbReference type="EC" id="5.6.2.4" evidence="12"/>
<dbReference type="FunFam" id="3.40.1440.60:FF:000001">
    <property type="entry name" value="Primosomal protein N"/>
    <property type="match status" value="1"/>
</dbReference>
<dbReference type="eggNOG" id="COG1198">
    <property type="taxonomic scope" value="Bacteria"/>
</dbReference>
<dbReference type="RefSeq" id="WP_012646401.1">
    <property type="nucleotide sequence ID" value="NC_011979.1"/>
</dbReference>
<dbReference type="PANTHER" id="PTHR30580:SF0">
    <property type="entry name" value="PRIMOSOMAL PROTEIN N"/>
    <property type="match status" value="1"/>
</dbReference>
<dbReference type="OrthoDB" id="9759544at2"/>
<keyword evidence="2 12" id="KW-0235">DNA replication</keyword>
<dbReference type="PANTHER" id="PTHR30580">
    <property type="entry name" value="PRIMOSOMAL PROTEIN N"/>
    <property type="match status" value="1"/>
</dbReference>
<dbReference type="SMART" id="SM00487">
    <property type="entry name" value="DEXDc"/>
    <property type="match status" value="1"/>
</dbReference>
<dbReference type="HOGENOM" id="CLU_013353_3_1_7"/>
<evidence type="ECO:0000256" key="1">
    <source>
        <dbReference type="ARBA" id="ARBA00022515"/>
    </source>
</evidence>
<comment type="similarity">
    <text evidence="12">Belongs to the helicase family. PriA subfamily.</text>
</comment>
<dbReference type="GO" id="GO:0043138">
    <property type="term" value="F:3'-5' DNA helicase activity"/>
    <property type="evidence" value="ECO:0007669"/>
    <property type="project" value="UniProtKB-EC"/>
</dbReference>
<comment type="function">
    <text evidence="12">Initiates the restart of stalled replication forks, which reloads the replicative helicase on sites other than the origin of replication. Recognizes and binds to abandoned replication forks and remodels them to uncover a helicase loading site. Promotes assembly of the primosome at these replication forks.</text>
</comment>
<feature type="binding site" evidence="12">
    <location>
        <position position="462"/>
    </location>
    <ligand>
        <name>Zn(2+)</name>
        <dbReference type="ChEBI" id="CHEBI:29105"/>
        <label>1</label>
    </ligand>
</feature>
<dbReference type="InterPro" id="IPR041222">
    <property type="entry name" value="PriA_3primeBD"/>
</dbReference>
<organism evidence="14 15">
    <name type="scientific">Geotalea daltonii (strain DSM 22248 / JCM 15807 / FRC-32)</name>
    <name type="common">Geobacter daltonii</name>
    <dbReference type="NCBI Taxonomy" id="316067"/>
    <lineage>
        <taxon>Bacteria</taxon>
        <taxon>Pseudomonadati</taxon>
        <taxon>Thermodesulfobacteriota</taxon>
        <taxon>Desulfuromonadia</taxon>
        <taxon>Geobacterales</taxon>
        <taxon>Geobacteraceae</taxon>
        <taxon>Geotalea</taxon>
    </lineage>
</organism>
<evidence type="ECO:0000256" key="12">
    <source>
        <dbReference type="HAMAP-Rule" id="MF_00983"/>
    </source>
</evidence>
<evidence type="ECO:0000259" key="13">
    <source>
        <dbReference type="PROSITE" id="PS51192"/>
    </source>
</evidence>
<sequence length="754" mass="84021">MTEHHALKIIEVAVPLPLDATFHYGVPPELVCRMKTGVRVLIPFGRRKITGYMIGNVPESAEKIRDIIDVLDEEPLFTEKELDFLRWSAGYYFHPLGEVIKAALPAGINLASRTRSVETADGTLSREEVLKGGRTVKRETFYRALPDVELPVNLRGKGLRLLEYLRRVDEAPAGLLRREFAATTANFHRLQELGLVEFSEREIYRDPFREEVFTHDAPLVLNFHQAAALEQLTAAGIKEQFAPFLLHGVTGSGKTEVYLQAIAQVLERGRTALVLVPEIALTPQLVRRFKSRFRCGIAVLHSGLSDGERYDEWRRIRRREVSIVIGARSALFAPLSHMGIIVVDEEHESSYKQSEGFHYNARDLALVRGKMEGAVVVLGSATPLVTTYHAVQQGKIGYLQLPERVRNLPMPGTELLDARGRKGATFLPELIKAIGDNLAAGGQTLLFLNRRGFATYLVCEECGTVLSCPNCSVTLTYHRRRERHFCHYCDYSIPAPSVCPKCDSQSIALLGRGTERVEEEVREIYVDARIGRMDRDTTTGRGGHARVLKGLENGTIDILVGTQMIAKGHDFPGVTLVGVISADATLNIPDFRSSERTYQLISQVMGRAGRGDAPGRVLIQTLNPEHYAITRAVAHDFAGFYGDEIIFRRETGYPPFAYLAVLVFSGNSAPEVEKGATTAAALLHRLKREAKSRVEILGPVSSPLAMIRGRYRRQILLKSGQRPELHRMIARFRGQVKLPAVVRIAIDIDPLDML</sequence>
<dbReference type="GO" id="GO:0008270">
    <property type="term" value="F:zinc ion binding"/>
    <property type="evidence" value="ECO:0007669"/>
    <property type="project" value="UniProtKB-UniRule"/>
</dbReference>
<dbReference type="EMBL" id="CP001390">
    <property type="protein sequence ID" value="ACM19672.1"/>
    <property type="molecule type" value="Genomic_DNA"/>
</dbReference>
<dbReference type="NCBIfam" id="TIGR00595">
    <property type="entry name" value="priA"/>
    <property type="match status" value="1"/>
</dbReference>
<keyword evidence="6 12" id="KW-0347">Helicase</keyword>
<evidence type="ECO:0000256" key="2">
    <source>
        <dbReference type="ARBA" id="ARBA00022705"/>
    </source>
</evidence>
<feature type="binding site" evidence="12">
    <location>
        <position position="459"/>
    </location>
    <ligand>
        <name>Zn(2+)</name>
        <dbReference type="ChEBI" id="CHEBI:29105"/>
        <label>1</label>
    </ligand>
</feature>
<keyword evidence="5 12" id="KW-0378">Hydrolase</keyword>
<evidence type="ECO:0000313" key="15">
    <source>
        <dbReference type="Proteomes" id="UP000007721"/>
    </source>
</evidence>
<feature type="binding site" evidence="12">
    <location>
        <position position="468"/>
    </location>
    <ligand>
        <name>Zn(2+)</name>
        <dbReference type="ChEBI" id="CHEBI:29105"/>
        <label>2</label>
    </ligand>
</feature>
<comment type="subunit">
    <text evidence="12">Component of the replication restart primosome.</text>
</comment>
<comment type="catalytic activity">
    <reaction evidence="12">
        <text>Couples ATP hydrolysis with the unwinding of duplex DNA by translocating in the 3'-5' direction.</text>
        <dbReference type="EC" id="5.6.2.4"/>
    </reaction>
</comment>
<dbReference type="InterPro" id="IPR005259">
    <property type="entry name" value="PriA"/>
</dbReference>
<dbReference type="GO" id="GO:0006310">
    <property type="term" value="P:DNA recombination"/>
    <property type="evidence" value="ECO:0007669"/>
    <property type="project" value="InterPro"/>
</dbReference>
<dbReference type="AlphaFoldDB" id="B9M4E6"/>
<proteinExistence type="inferred from homology"/>
<dbReference type="KEGG" id="geo:Geob_1312"/>
<dbReference type="SMART" id="SM00490">
    <property type="entry name" value="HELICc"/>
    <property type="match status" value="1"/>
</dbReference>
<evidence type="ECO:0000256" key="4">
    <source>
        <dbReference type="ARBA" id="ARBA00022741"/>
    </source>
</evidence>
<evidence type="ECO:0000256" key="9">
    <source>
        <dbReference type="ARBA" id="ARBA00023125"/>
    </source>
</evidence>
<evidence type="ECO:0000256" key="5">
    <source>
        <dbReference type="ARBA" id="ARBA00022801"/>
    </source>
</evidence>
<comment type="cofactor">
    <cofactor evidence="12">
        <name>Zn(2+)</name>
        <dbReference type="ChEBI" id="CHEBI:29105"/>
    </cofactor>
    <text evidence="12">Binds 2 zinc ions per subunit.</text>
</comment>
<accession>B9M4E6</accession>
<dbReference type="PROSITE" id="PS51192">
    <property type="entry name" value="HELICASE_ATP_BIND_1"/>
    <property type="match status" value="1"/>
</dbReference>
<evidence type="ECO:0000256" key="3">
    <source>
        <dbReference type="ARBA" id="ARBA00022723"/>
    </source>
</evidence>
<keyword evidence="1 12" id="KW-0639">Primosome</keyword>
<feature type="binding site" evidence="12">
    <location>
        <position position="486"/>
    </location>
    <ligand>
        <name>Zn(2+)</name>
        <dbReference type="ChEBI" id="CHEBI:29105"/>
        <label>2</label>
    </ligand>
</feature>
<dbReference type="InterPro" id="IPR014001">
    <property type="entry name" value="Helicase_ATP-bd"/>
</dbReference>
<dbReference type="Proteomes" id="UP000007721">
    <property type="component" value="Chromosome"/>
</dbReference>
<dbReference type="Gene3D" id="3.40.50.300">
    <property type="entry name" value="P-loop containing nucleotide triphosphate hydrolases"/>
    <property type="match status" value="2"/>
</dbReference>
<dbReference type="InterPro" id="IPR040498">
    <property type="entry name" value="PriA_CRR"/>
</dbReference>
<reference evidence="14 15" key="1">
    <citation type="submission" date="2009-01" db="EMBL/GenBank/DDBJ databases">
        <title>Complete sequence of Geobacter sp. FRC-32.</title>
        <authorList>
            <consortium name="US DOE Joint Genome Institute"/>
            <person name="Lucas S."/>
            <person name="Copeland A."/>
            <person name="Lapidus A."/>
            <person name="Glavina del Rio T."/>
            <person name="Dalin E."/>
            <person name="Tice H."/>
            <person name="Bruce D."/>
            <person name="Goodwin L."/>
            <person name="Pitluck S."/>
            <person name="Saunders E."/>
            <person name="Brettin T."/>
            <person name="Detter J.C."/>
            <person name="Han C."/>
            <person name="Larimer F."/>
            <person name="Land M."/>
            <person name="Hauser L."/>
            <person name="Kyrpides N."/>
            <person name="Ovchinnikova G."/>
            <person name="Kostka J."/>
            <person name="Richardson P."/>
        </authorList>
    </citation>
    <scope>NUCLEOTIDE SEQUENCE [LARGE SCALE GENOMIC DNA]</scope>
    <source>
        <strain evidence="15">DSM 22248 / JCM 15807 / FRC-32</strain>
    </source>
</reference>
<dbReference type="InterPro" id="IPR041236">
    <property type="entry name" value="PriA_C"/>
</dbReference>
<dbReference type="GO" id="GO:0003677">
    <property type="term" value="F:DNA binding"/>
    <property type="evidence" value="ECO:0007669"/>
    <property type="project" value="UniProtKB-UniRule"/>
</dbReference>
<evidence type="ECO:0000256" key="8">
    <source>
        <dbReference type="ARBA" id="ARBA00022840"/>
    </source>
</evidence>
<dbReference type="GO" id="GO:0005524">
    <property type="term" value="F:ATP binding"/>
    <property type="evidence" value="ECO:0007669"/>
    <property type="project" value="UniProtKB-UniRule"/>
</dbReference>
<dbReference type="GO" id="GO:0016887">
    <property type="term" value="F:ATP hydrolysis activity"/>
    <property type="evidence" value="ECO:0007669"/>
    <property type="project" value="RHEA"/>
</dbReference>
<evidence type="ECO:0000256" key="10">
    <source>
        <dbReference type="ARBA" id="ARBA00023235"/>
    </source>
</evidence>
<gene>
    <name evidence="12 14" type="primary">priA</name>
    <name evidence="14" type="ordered locus">Geob_1312</name>
</gene>
<dbReference type="InterPro" id="IPR011545">
    <property type="entry name" value="DEAD/DEAH_box_helicase_dom"/>
</dbReference>
<name>B9M4E6_GEODF</name>
<keyword evidence="9 12" id="KW-0238">DNA-binding</keyword>
<evidence type="ECO:0000256" key="6">
    <source>
        <dbReference type="ARBA" id="ARBA00022806"/>
    </source>
</evidence>
<dbReference type="FunFam" id="3.40.50.300:FF:000489">
    <property type="entry name" value="Primosome assembly protein PriA"/>
    <property type="match status" value="1"/>
</dbReference>
<evidence type="ECO:0000313" key="14">
    <source>
        <dbReference type="EMBL" id="ACM19672.1"/>
    </source>
</evidence>
<keyword evidence="15" id="KW-1185">Reference proteome</keyword>
<dbReference type="Pfam" id="PF18319">
    <property type="entry name" value="Zn_ribbon_PriA"/>
    <property type="match status" value="1"/>
</dbReference>
<dbReference type="GO" id="GO:0006270">
    <property type="term" value="P:DNA replication initiation"/>
    <property type="evidence" value="ECO:0007669"/>
    <property type="project" value="TreeGrafter"/>
</dbReference>
<dbReference type="GO" id="GO:0006269">
    <property type="term" value="P:DNA replication, synthesis of primer"/>
    <property type="evidence" value="ECO:0007669"/>
    <property type="project" value="UniProtKB-KW"/>
</dbReference>
<dbReference type="InterPro" id="IPR001650">
    <property type="entry name" value="Helicase_C-like"/>
</dbReference>
<keyword evidence="4 12" id="KW-0547">Nucleotide-binding</keyword>
<dbReference type="CDD" id="cd17929">
    <property type="entry name" value="DEXHc_priA"/>
    <property type="match status" value="1"/>
</dbReference>
<dbReference type="Gene3D" id="3.40.1440.60">
    <property type="entry name" value="PriA, 3(prime) DNA-binding domain"/>
    <property type="match status" value="1"/>
</dbReference>
<dbReference type="Pfam" id="PF00271">
    <property type="entry name" value="Helicase_C"/>
    <property type="match status" value="1"/>
</dbReference>
<feature type="binding site" evidence="12">
    <location>
        <position position="499"/>
    </location>
    <ligand>
        <name>Zn(2+)</name>
        <dbReference type="ChEBI" id="CHEBI:29105"/>
        <label>1</label>
    </ligand>
</feature>
<protein>
    <recommendedName>
        <fullName evidence="12">Replication restart protein PriA</fullName>
    </recommendedName>
    <alternativeName>
        <fullName evidence="12">ATP-dependent DNA helicase PriA</fullName>
        <ecNumber evidence="12">5.6.2.4</ecNumber>
    </alternativeName>
    <alternativeName>
        <fullName evidence="12">DNA 3'-5' helicase PriA</fullName>
    </alternativeName>
</protein>
<feature type="binding site" evidence="12">
    <location>
        <position position="502"/>
    </location>
    <ligand>
        <name>Zn(2+)</name>
        <dbReference type="ChEBI" id="CHEBI:29105"/>
        <label>1</label>
    </ligand>
</feature>
<keyword evidence="8 12" id="KW-0067">ATP-binding</keyword>